<dbReference type="Pfam" id="PF02668">
    <property type="entry name" value="TauD"/>
    <property type="match status" value="1"/>
</dbReference>
<dbReference type="InterPro" id="IPR051178">
    <property type="entry name" value="TfdA_dioxygenase"/>
</dbReference>
<keyword evidence="5" id="KW-0560">Oxidoreductase</keyword>
<comment type="cofactor">
    <cofactor evidence="1">
        <name>Fe(2+)</name>
        <dbReference type="ChEBI" id="CHEBI:29033"/>
    </cofactor>
</comment>
<dbReference type="PANTHER" id="PTHR43779">
    <property type="entry name" value="DIOXYGENASE RV0097-RELATED"/>
    <property type="match status" value="1"/>
</dbReference>
<dbReference type="PANTHER" id="PTHR43779:SF3">
    <property type="entry name" value="(3R)-3-[(CARBOXYMETHYL)AMINO]FATTY ACID OXYGENASE_DECARBOXYLASE"/>
    <property type="match status" value="1"/>
</dbReference>
<dbReference type="Proteomes" id="UP000638263">
    <property type="component" value="Unassembled WGS sequence"/>
</dbReference>
<evidence type="ECO:0000256" key="1">
    <source>
        <dbReference type="ARBA" id="ARBA00001954"/>
    </source>
</evidence>
<feature type="domain" description="TauD/TfdA-like" evidence="7">
    <location>
        <begin position="5"/>
        <end position="281"/>
    </location>
</feature>
<evidence type="ECO:0000313" key="9">
    <source>
        <dbReference type="Proteomes" id="UP000638263"/>
    </source>
</evidence>
<organism evidence="8 9">
    <name type="scientific">Nocardia jinanensis</name>
    <dbReference type="NCBI Taxonomy" id="382504"/>
    <lineage>
        <taxon>Bacteria</taxon>
        <taxon>Bacillati</taxon>
        <taxon>Actinomycetota</taxon>
        <taxon>Actinomycetes</taxon>
        <taxon>Mycobacteriales</taxon>
        <taxon>Nocardiaceae</taxon>
        <taxon>Nocardia</taxon>
    </lineage>
</organism>
<keyword evidence="3" id="KW-0479">Metal-binding</keyword>
<dbReference type="InterPro" id="IPR042098">
    <property type="entry name" value="TauD-like_sf"/>
</dbReference>
<dbReference type="Gene3D" id="3.60.130.10">
    <property type="entry name" value="Clavaminate synthase-like"/>
    <property type="match status" value="1"/>
</dbReference>
<keyword evidence="4 8" id="KW-0223">Dioxygenase</keyword>
<evidence type="ECO:0000259" key="7">
    <source>
        <dbReference type="Pfam" id="PF02668"/>
    </source>
</evidence>
<dbReference type="InterPro" id="IPR003819">
    <property type="entry name" value="TauD/TfdA-like"/>
</dbReference>
<gene>
    <name evidence="8" type="primary">tfdA</name>
    <name evidence="8" type="ORF">GCM10011588_12130</name>
</gene>
<evidence type="ECO:0000256" key="5">
    <source>
        <dbReference type="ARBA" id="ARBA00023002"/>
    </source>
</evidence>
<dbReference type="EMBL" id="BMMH01000002">
    <property type="protein sequence ID" value="GGK99076.1"/>
    <property type="molecule type" value="Genomic_DNA"/>
</dbReference>
<dbReference type="AlphaFoldDB" id="A0A917RAV1"/>
<reference evidence="8" key="2">
    <citation type="submission" date="2020-09" db="EMBL/GenBank/DDBJ databases">
        <authorList>
            <person name="Sun Q."/>
            <person name="Zhou Y."/>
        </authorList>
    </citation>
    <scope>NUCLEOTIDE SEQUENCE</scope>
    <source>
        <strain evidence="8">CGMCC 4.3508</strain>
    </source>
</reference>
<name>A0A917RAV1_9NOCA</name>
<accession>A0A917RAV1</accession>
<evidence type="ECO:0000256" key="6">
    <source>
        <dbReference type="ARBA" id="ARBA00023004"/>
    </source>
</evidence>
<evidence type="ECO:0000256" key="2">
    <source>
        <dbReference type="ARBA" id="ARBA00005896"/>
    </source>
</evidence>
<proteinExistence type="inferred from homology"/>
<dbReference type="SUPFAM" id="SSF51197">
    <property type="entry name" value="Clavaminate synthase-like"/>
    <property type="match status" value="1"/>
</dbReference>
<dbReference type="GO" id="GO:0046872">
    <property type="term" value="F:metal ion binding"/>
    <property type="evidence" value="ECO:0007669"/>
    <property type="project" value="UniProtKB-KW"/>
</dbReference>
<evidence type="ECO:0000256" key="4">
    <source>
        <dbReference type="ARBA" id="ARBA00022964"/>
    </source>
</evidence>
<keyword evidence="6" id="KW-0408">Iron</keyword>
<protein>
    <submittedName>
        <fullName evidence="8">Alpha-ketoglutarate-dependent 2,4-dichlorophenoxyacetate dioxygenase</fullName>
    </submittedName>
</protein>
<keyword evidence="9" id="KW-1185">Reference proteome</keyword>
<evidence type="ECO:0000313" key="8">
    <source>
        <dbReference type="EMBL" id="GGK99076.1"/>
    </source>
</evidence>
<sequence>MSLTIRPLAETFAAEVRGVDLRKPPGAPVIREIYNAFLEHGVLVIPGQNLTIDQQLEFASTFGEVWQLPDLGGNHARRVANRGIDDVSNLATDGEVAAPDSERLQFQLGNQLWHSDLSNLPVPAHASMLHALEVCAEGGETQYADEQGAYAELSEERKAELEGLIAEHSIAHSRVLGGNKNIDVEALNRLLPPSPQPVVRVHPETGKKTLFVGAHAARIFGMDDEKGNALIRELVEFSTRPHLVYTHRWAVNDLVIWDNRRVMHRGRPFDQTVRRVMHRATINGDPTMSDSGEILIPDVRPREPRVPEFA</sequence>
<dbReference type="GO" id="GO:0051213">
    <property type="term" value="F:dioxygenase activity"/>
    <property type="evidence" value="ECO:0007669"/>
    <property type="project" value="UniProtKB-KW"/>
</dbReference>
<comment type="caution">
    <text evidence="8">The sequence shown here is derived from an EMBL/GenBank/DDBJ whole genome shotgun (WGS) entry which is preliminary data.</text>
</comment>
<comment type="similarity">
    <text evidence="2">Belongs to the TfdA dioxygenase family.</text>
</comment>
<evidence type="ECO:0000256" key="3">
    <source>
        <dbReference type="ARBA" id="ARBA00022723"/>
    </source>
</evidence>
<dbReference type="RefSeq" id="WP_062997067.1">
    <property type="nucleotide sequence ID" value="NZ_BMMH01000002.1"/>
</dbReference>
<reference evidence="8" key="1">
    <citation type="journal article" date="2014" name="Int. J. Syst. Evol. Microbiol.">
        <title>Complete genome sequence of Corynebacterium casei LMG S-19264T (=DSM 44701T), isolated from a smear-ripened cheese.</title>
        <authorList>
            <consortium name="US DOE Joint Genome Institute (JGI-PGF)"/>
            <person name="Walter F."/>
            <person name="Albersmeier A."/>
            <person name="Kalinowski J."/>
            <person name="Ruckert C."/>
        </authorList>
    </citation>
    <scope>NUCLEOTIDE SEQUENCE</scope>
    <source>
        <strain evidence="8">CGMCC 4.3508</strain>
    </source>
</reference>